<feature type="compositionally biased region" description="Low complexity" evidence="1">
    <location>
        <begin position="486"/>
        <end position="498"/>
    </location>
</feature>
<feature type="compositionally biased region" description="Pro residues" evidence="1">
    <location>
        <begin position="357"/>
        <end position="378"/>
    </location>
</feature>
<feature type="compositionally biased region" description="Basic residues" evidence="1">
    <location>
        <begin position="124"/>
        <end position="133"/>
    </location>
</feature>
<dbReference type="EMBL" id="MU858047">
    <property type="protein sequence ID" value="KAK4219557.1"/>
    <property type="molecule type" value="Genomic_DNA"/>
</dbReference>
<feature type="compositionally biased region" description="Polar residues" evidence="1">
    <location>
        <begin position="260"/>
        <end position="271"/>
    </location>
</feature>
<feature type="compositionally biased region" description="Polar residues" evidence="1">
    <location>
        <begin position="134"/>
        <end position="146"/>
    </location>
</feature>
<evidence type="ECO:0000313" key="2">
    <source>
        <dbReference type="EMBL" id="KAK4219557.1"/>
    </source>
</evidence>
<feature type="region of interest" description="Disordered" evidence="1">
    <location>
        <begin position="459"/>
        <end position="508"/>
    </location>
</feature>
<comment type="caution">
    <text evidence="2">The sequence shown here is derived from an EMBL/GenBank/DDBJ whole genome shotgun (WGS) entry which is preliminary data.</text>
</comment>
<keyword evidence="3" id="KW-1185">Reference proteome</keyword>
<reference evidence="2" key="2">
    <citation type="submission" date="2023-05" db="EMBL/GenBank/DDBJ databases">
        <authorList>
            <consortium name="Lawrence Berkeley National Laboratory"/>
            <person name="Steindorff A."/>
            <person name="Hensen N."/>
            <person name="Bonometti L."/>
            <person name="Westerberg I."/>
            <person name="Brannstrom I.O."/>
            <person name="Guillou S."/>
            <person name="Cros-Aarteil S."/>
            <person name="Calhoun S."/>
            <person name="Haridas S."/>
            <person name="Kuo A."/>
            <person name="Mondo S."/>
            <person name="Pangilinan J."/>
            <person name="Riley R."/>
            <person name="Labutti K."/>
            <person name="Andreopoulos B."/>
            <person name="Lipzen A."/>
            <person name="Chen C."/>
            <person name="Yanf M."/>
            <person name="Daum C."/>
            <person name="Ng V."/>
            <person name="Clum A."/>
            <person name="Ohm R."/>
            <person name="Martin F."/>
            <person name="Silar P."/>
            <person name="Natvig D."/>
            <person name="Lalanne C."/>
            <person name="Gautier V."/>
            <person name="Ament-Velasquez S.L."/>
            <person name="Kruys A."/>
            <person name="Hutchinson M.I."/>
            <person name="Powell A.J."/>
            <person name="Barry K."/>
            <person name="Miller A.N."/>
            <person name="Grigoriev I.V."/>
            <person name="Debuchy R."/>
            <person name="Gladieux P."/>
            <person name="Thoren M.H."/>
            <person name="Johannesson H."/>
        </authorList>
    </citation>
    <scope>NUCLEOTIDE SEQUENCE</scope>
    <source>
        <strain evidence="2">PSN293</strain>
    </source>
</reference>
<feature type="region of interest" description="Disordered" evidence="1">
    <location>
        <begin position="251"/>
        <end position="271"/>
    </location>
</feature>
<feature type="compositionally biased region" description="Low complexity" evidence="1">
    <location>
        <begin position="51"/>
        <end position="64"/>
    </location>
</feature>
<evidence type="ECO:0000313" key="3">
    <source>
        <dbReference type="Proteomes" id="UP001301769"/>
    </source>
</evidence>
<feature type="compositionally biased region" description="Basic and acidic residues" evidence="1">
    <location>
        <begin position="80"/>
        <end position="92"/>
    </location>
</feature>
<gene>
    <name evidence="2" type="ORF">QBC37DRAFT_382318</name>
</gene>
<accession>A0AAN6YMQ7</accession>
<protein>
    <submittedName>
        <fullName evidence="2">Uncharacterized protein</fullName>
    </submittedName>
</protein>
<proteinExistence type="predicted"/>
<name>A0AAN6YMQ7_9PEZI</name>
<dbReference type="AlphaFoldDB" id="A0AAN6YMQ7"/>
<sequence length="508" mass="55382">MHAVVEVGRPLLSGIKLNKVLPENDKDRPILRRKTAPGDSLKSRQPPAIQTTVSSSDESTISPTSPQPVLFRPPAYSAHGRPDNFQDSDPMRKRQKLTHPLNGHLEPRQNGAQTSGPNRVGFGGKHKLAKVQTHRTSSYPPTQQRPSRPEMERNGFKLSSPNRPSPIRKMAPLNPLRSIHDPGSATPSTEMQTLSTVSPFVNGFGPHGPNPAIRSTPNPSFNHTNYSHNSMGKINQPAVLHHPNQTPAALNGHAEHGSANKGTNGWLNPGTQLQPAAQMDLNFPAEHSESHLRRPQTHLVPIPQIPRTEAPRAVYAEMIAPAVRQVNQIQPPVTAAVKLVDEAALDMLLYRQEGASTPPPEVRIPEPETPAPNPPPPDQPIYADVDPRIHWTLPQSDVWREKKIEEIVARGGRKANFGKAAASLKKQRLEEEESLTFEDALPEKVADNPAWARALKKLESEAKEASVSPATNGITKRKPGPKRQLSNGSVSSSVRGNGADVQAPTRVG</sequence>
<organism evidence="2 3">
    <name type="scientific">Rhypophila decipiens</name>
    <dbReference type="NCBI Taxonomy" id="261697"/>
    <lineage>
        <taxon>Eukaryota</taxon>
        <taxon>Fungi</taxon>
        <taxon>Dikarya</taxon>
        <taxon>Ascomycota</taxon>
        <taxon>Pezizomycotina</taxon>
        <taxon>Sordariomycetes</taxon>
        <taxon>Sordariomycetidae</taxon>
        <taxon>Sordariales</taxon>
        <taxon>Naviculisporaceae</taxon>
        <taxon>Rhypophila</taxon>
    </lineage>
</organism>
<feature type="region of interest" description="Disordered" evidence="1">
    <location>
        <begin position="24"/>
        <end position="168"/>
    </location>
</feature>
<feature type="region of interest" description="Disordered" evidence="1">
    <location>
        <begin position="355"/>
        <end position="378"/>
    </location>
</feature>
<reference evidence="2" key="1">
    <citation type="journal article" date="2023" name="Mol. Phylogenet. Evol.">
        <title>Genome-scale phylogeny and comparative genomics of the fungal order Sordariales.</title>
        <authorList>
            <person name="Hensen N."/>
            <person name="Bonometti L."/>
            <person name="Westerberg I."/>
            <person name="Brannstrom I.O."/>
            <person name="Guillou S."/>
            <person name="Cros-Aarteil S."/>
            <person name="Calhoun S."/>
            <person name="Haridas S."/>
            <person name="Kuo A."/>
            <person name="Mondo S."/>
            <person name="Pangilinan J."/>
            <person name="Riley R."/>
            <person name="LaButti K."/>
            <person name="Andreopoulos B."/>
            <person name="Lipzen A."/>
            <person name="Chen C."/>
            <person name="Yan M."/>
            <person name="Daum C."/>
            <person name="Ng V."/>
            <person name="Clum A."/>
            <person name="Steindorff A."/>
            <person name="Ohm R.A."/>
            <person name="Martin F."/>
            <person name="Silar P."/>
            <person name="Natvig D.O."/>
            <person name="Lalanne C."/>
            <person name="Gautier V."/>
            <person name="Ament-Velasquez S.L."/>
            <person name="Kruys A."/>
            <person name="Hutchinson M.I."/>
            <person name="Powell A.J."/>
            <person name="Barry K."/>
            <person name="Miller A.N."/>
            <person name="Grigoriev I.V."/>
            <person name="Debuchy R."/>
            <person name="Gladieux P."/>
            <person name="Hiltunen Thoren M."/>
            <person name="Johannesson H."/>
        </authorList>
    </citation>
    <scope>NUCLEOTIDE SEQUENCE</scope>
    <source>
        <strain evidence="2">PSN293</strain>
    </source>
</reference>
<dbReference type="Proteomes" id="UP001301769">
    <property type="component" value="Unassembled WGS sequence"/>
</dbReference>
<evidence type="ECO:0000256" key="1">
    <source>
        <dbReference type="SAM" id="MobiDB-lite"/>
    </source>
</evidence>
<feature type="region of interest" description="Disordered" evidence="1">
    <location>
        <begin position="422"/>
        <end position="445"/>
    </location>
</feature>